<comment type="caution">
    <text evidence="2">The sequence shown here is derived from an EMBL/GenBank/DDBJ whole genome shotgun (WGS) entry which is preliminary data.</text>
</comment>
<evidence type="ECO:0000313" key="2">
    <source>
        <dbReference type="EMBL" id="KAK7443749.1"/>
    </source>
</evidence>
<protein>
    <submittedName>
        <fullName evidence="2">Uncharacterized protein</fullName>
    </submittedName>
</protein>
<keyword evidence="3" id="KW-1185">Reference proteome</keyword>
<accession>A0ABR1IX91</accession>
<name>A0ABR1IX91_9AGAR</name>
<dbReference type="EMBL" id="JBANRG010000053">
    <property type="protein sequence ID" value="KAK7443749.1"/>
    <property type="molecule type" value="Genomic_DNA"/>
</dbReference>
<proteinExistence type="predicted"/>
<organism evidence="2 3">
    <name type="scientific">Marasmiellus scandens</name>
    <dbReference type="NCBI Taxonomy" id="2682957"/>
    <lineage>
        <taxon>Eukaryota</taxon>
        <taxon>Fungi</taxon>
        <taxon>Dikarya</taxon>
        <taxon>Basidiomycota</taxon>
        <taxon>Agaricomycotina</taxon>
        <taxon>Agaricomycetes</taxon>
        <taxon>Agaricomycetidae</taxon>
        <taxon>Agaricales</taxon>
        <taxon>Marasmiineae</taxon>
        <taxon>Omphalotaceae</taxon>
        <taxon>Marasmiellus</taxon>
    </lineage>
</organism>
<sequence>MPHHPRFNEWLNTVASIGVRFEDSSSSARSEDLICPLPQTQTSSEQSVFRAAGNEVPDSQLHMMLRNDDSSSFWRLKCQPKEQYTLLRDILLFNSSVPSPSIPLSTASEHIWIPTLLQPSTSIQSRSTPDPDPRSRAWSAVVNYVTSGQSISQIHAELEAILQDKYVAGDWHAAIAAGTPEGHDDANLKAATIAIHKLASADGYPNAPLPSNSNSDGAASASASSLVVAAPEPSEHFASEPPEPEPSLSFTSSTTDRARTPLFLPDPSPTPSVIPLPSSDAVAHTEPTAHNLECSVEPNPLNTASPNPTPQL</sequence>
<evidence type="ECO:0000313" key="3">
    <source>
        <dbReference type="Proteomes" id="UP001498398"/>
    </source>
</evidence>
<feature type="compositionally biased region" description="Pro residues" evidence="1">
    <location>
        <begin position="264"/>
        <end position="274"/>
    </location>
</feature>
<feature type="compositionally biased region" description="Low complexity" evidence="1">
    <location>
        <begin position="246"/>
        <end position="255"/>
    </location>
</feature>
<feature type="compositionally biased region" description="Low complexity" evidence="1">
    <location>
        <begin position="211"/>
        <end position="232"/>
    </location>
</feature>
<evidence type="ECO:0000256" key="1">
    <source>
        <dbReference type="SAM" id="MobiDB-lite"/>
    </source>
</evidence>
<feature type="region of interest" description="Disordered" evidence="1">
    <location>
        <begin position="206"/>
        <end position="312"/>
    </location>
</feature>
<dbReference type="Proteomes" id="UP001498398">
    <property type="component" value="Unassembled WGS sequence"/>
</dbReference>
<gene>
    <name evidence="2" type="ORF">VKT23_015532</name>
</gene>
<reference evidence="2 3" key="1">
    <citation type="submission" date="2024-01" db="EMBL/GenBank/DDBJ databases">
        <title>A draft genome for the cacao thread blight pathogen Marasmiellus scandens.</title>
        <authorList>
            <person name="Baruah I.K."/>
            <person name="Leung J."/>
            <person name="Bukari Y."/>
            <person name="Amoako-Attah I."/>
            <person name="Meinhardt L.W."/>
            <person name="Bailey B.A."/>
            <person name="Cohen S.P."/>
        </authorList>
    </citation>
    <scope>NUCLEOTIDE SEQUENCE [LARGE SCALE GENOMIC DNA]</scope>
    <source>
        <strain evidence="2 3">GH-19</strain>
    </source>
</reference>